<dbReference type="InterPro" id="IPR008027">
    <property type="entry name" value="QCR9"/>
</dbReference>
<keyword evidence="3" id="KW-0813">Transport</keyword>
<keyword evidence="14" id="KW-1185">Reference proteome</keyword>
<dbReference type="SUPFAM" id="SSF81514">
    <property type="entry name" value="Subunit X (non-heme 7 kDa protein) of cytochrome bc1 complex (Ubiquinol-cytochrome c reductase)"/>
    <property type="match status" value="1"/>
</dbReference>
<evidence type="ECO:0000256" key="11">
    <source>
        <dbReference type="ARBA" id="ARBA00044247"/>
    </source>
</evidence>
<evidence type="ECO:0000256" key="6">
    <source>
        <dbReference type="ARBA" id="ARBA00022792"/>
    </source>
</evidence>
<evidence type="ECO:0000256" key="8">
    <source>
        <dbReference type="ARBA" id="ARBA00022989"/>
    </source>
</evidence>
<gene>
    <name evidence="13" type="ORF">EVG20_g3666</name>
</gene>
<comment type="similarity">
    <text evidence="2">Belongs to the UQCR10/QCR9 family.</text>
</comment>
<keyword evidence="5 12" id="KW-0812">Transmembrane</keyword>
<protein>
    <recommendedName>
        <fullName evidence="11">Complex III subunit 9</fullName>
    </recommendedName>
</protein>
<dbReference type="GO" id="GO:0045275">
    <property type="term" value="C:respiratory chain complex III"/>
    <property type="evidence" value="ECO:0007669"/>
    <property type="project" value="InterPro"/>
</dbReference>
<keyword evidence="8 12" id="KW-1133">Transmembrane helix</keyword>
<dbReference type="STRING" id="205917.A0A4Y9Z0J7"/>
<evidence type="ECO:0000313" key="14">
    <source>
        <dbReference type="Proteomes" id="UP000298327"/>
    </source>
</evidence>
<comment type="caution">
    <text evidence="13">The sequence shown here is derived from an EMBL/GenBank/DDBJ whole genome shotgun (WGS) entry which is preliminary data.</text>
</comment>
<dbReference type="PANTHER" id="PTHR12980:SF0">
    <property type="entry name" value="CYTOCHROME B-C1 COMPLEX SUBUNIT 9"/>
    <property type="match status" value="1"/>
</dbReference>
<dbReference type="AlphaFoldDB" id="A0A4Y9Z0J7"/>
<dbReference type="EMBL" id="SEOQ01000170">
    <property type="protein sequence ID" value="TFY68154.1"/>
    <property type="molecule type" value="Genomic_DNA"/>
</dbReference>
<reference evidence="13 14" key="1">
    <citation type="submission" date="2019-02" db="EMBL/GenBank/DDBJ databases">
        <title>Genome sequencing of the rare red list fungi Dentipellis fragilis.</title>
        <authorList>
            <person name="Buettner E."/>
            <person name="Kellner H."/>
        </authorList>
    </citation>
    <scope>NUCLEOTIDE SEQUENCE [LARGE SCALE GENOMIC DNA]</scope>
    <source>
        <strain evidence="13 14">DSM 105465</strain>
    </source>
</reference>
<dbReference type="Proteomes" id="UP000298327">
    <property type="component" value="Unassembled WGS sequence"/>
</dbReference>
<proteinExistence type="inferred from homology"/>
<dbReference type="GO" id="GO:0006122">
    <property type="term" value="P:mitochondrial electron transport, ubiquinol to cytochrome c"/>
    <property type="evidence" value="ECO:0007669"/>
    <property type="project" value="InterPro"/>
</dbReference>
<evidence type="ECO:0000313" key="13">
    <source>
        <dbReference type="EMBL" id="TFY68154.1"/>
    </source>
</evidence>
<organism evidence="13 14">
    <name type="scientific">Dentipellis fragilis</name>
    <dbReference type="NCBI Taxonomy" id="205917"/>
    <lineage>
        <taxon>Eukaryota</taxon>
        <taxon>Fungi</taxon>
        <taxon>Dikarya</taxon>
        <taxon>Basidiomycota</taxon>
        <taxon>Agaricomycotina</taxon>
        <taxon>Agaricomycetes</taxon>
        <taxon>Russulales</taxon>
        <taxon>Hericiaceae</taxon>
        <taxon>Dentipellis</taxon>
    </lineage>
</organism>
<dbReference type="OrthoDB" id="44067at2759"/>
<comment type="subcellular location">
    <subcellularLocation>
        <location evidence="1">Mitochondrion inner membrane</location>
        <topology evidence="1">Single-pass membrane protein</topology>
    </subcellularLocation>
</comment>
<keyword evidence="4" id="KW-0679">Respiratory chain</keyword>
<accession>A0A4Y9Z0J7</accession>
<dbReference type="PANTHER" id="PTHR12980">
    <property type="entry name" value="UBIQUINOL-CYTOCHROME C REDUCTASE COMPLEX, SUBUNIT X"/>
    <property type="match status" value="1"/>
</dbReference>
<keyword evidence="9" id="KW-0496">Mitochondrion</keyword>
<evidence type="ECO:0000256" key="5">
    <source>
        <dbReference type="ARBA" id="ARBA00022692"/>
    </source>
</evidence>
<dbReference type="GO" id="GO:0005743">
    <property type="term" value="C:mitochondrial inner membrane"/>
    <property type="evidence" value="ECO:0007669"/>
    <property type="project" value="UniProtKB-SubCell"/>
</dbReference>
<feature type="transmembrane region" description="Helical" evidence="12">
    <location>
        <begin position="17"/>
        <end position="41"/>
    </location>
</feature>
<dbReference type="Gene3D" id="1.20.5.260">
    <property type="entry name" value="Cytochrome b-c1 complex subunit 9"/>
    <property type="match status" value="1"/>
</dbReference>
<keyword evidence="6" id="KW-0999">Mitochondrion inner membrane</keyword>
<dbReference type="FunFam" id="1.20.5.260:FF:000001">
    <property type="entry name" value="Cytochrome b-c1 complex subunit 9"/>
    <property type="match status" value="1"/>
</dbReference>
<evidence type="ECO:0000256" key="10">
    <source>
        <dbReference type="ARBA" id="ARBA00023136"/>
    </source>
</evidence>
<evidence type="ECO:0000256" key="7">
    <source>
        <dbReference type="ARBA" id="ARBA00022982"/>
    </source>
</evidence>
<sequence length="92" mass="10260">MALSTAFYNAFAKRNSVYVSSIFAGAFAFGVGFDVGINKLWDSWNRGKQWKDIRDKYAPGRLDTGRFRIHLPRGFLPSTSVASTLLARPATK</sequence>
<evidence type="ECO:0000256" key="1">
    <source>
        <dbReference type="ARBA" id="ARBA00004434"/>
    </source>
</evidence>
<dbReference type="Pfam" id="PF05365">
    <property type="entry name" value="UCR_UQCRX_QCR9"/>
    <property type="match status" value="1"/>
</dbReference>
<evidence type="ECO:0000256" key="2">
    <source>
        <dbReference type="ARBA" id="ARBA00007856"/>
    </source>
</evidence>
<evidence type="ECO:0000256" key="3">
    <source>
        <dbReference type="ARBA" id="ARBA00022448"/>
    </source>
</evidence>
<keyword evidence="7" id="KW-0249">Electron transport</keyword>
<keyword evidence="10 12" id="KW-0472">Membrane</keyword>
<evidence type="ECO:0000256" key="4">
    <source>
        <dbReference type="ARBA" id="ARBA00022660"/>
    </source>
</evidence>
<evidence type="ECO:0000256" key="12">
    <source>
        <dbReference type="SAM" id="Phobius"/>
    </source>
</evidence>
<evidence type="ECO:0000256" key="9">
    <source>
        <dbReference type="ARBA" id="ARBA00023128"/>
    </source>
</evidence>
<name>A0A4Y9Z0J7_9AGAM</name>
<dbReference type="InterPro" id="IPR036656">
    <property type="entry name" value="QCR9_sf"/>
</dbReference>